<evidence type="ECO:0000259" key="3">
    <source>
        <dbReference type="Pfam" id="PF07969"/>
    </source>
</evidence>
<dbReference type="GO" id="GO:0006046">
    <property type="term" value="P:N-acetylglucosamine catabolic process"/>
    <property type="evidence" value="ECO:0007669"/>
    <property type="project" value="TreeGrafter"/>
</dbReference>
<evidence type="ECO:0000313" key="5">
    <source>
        <dbReference type="Proteomes" id="UP000198417"/>
    </source>
</evidence>
<dbReference type="SUPFAM" id="SSF51556">
    <property type="entry name" value="Metallo-dependent hydrolases"/>
    <property type="match status" value="1"/>
</dbReference>
<dbReference type="InterPro" id="IPR013108">
    <property type="entry name" value="Amidohydro_3"/>
</dbReference>
<dbReference type="OrthoDB" id="9785413at2"/>
<proteinExistence type="inferred from homology"/>
<feature type="domain" description="Amidohydrolase 3" evidence="3">
    <location>
        <begin position="271"/>
        <end position="368"/>
    </location>
</feature>
<reference evidence="4 5" key="1">
    <citation type="submission" date="2017-06" db="EMBL/GenBank/DDBJ databases">
        <authorList>
            <person name="Kim H.J."/>
            <person name="Triplett B.A."/>
        </authorList>
    </citation>
    <scope>NUCLEOTIDE SEQUENCE [LARGE SCALE GENOMIC DNA]</scope>
    <source>
        <strain evidence="4 5">DSM 29052</strain>
    </source>
</reference>
<dbReference type="PANTHER" id="PTHR11113">
    <property type="entry name" value="N-ACETYLGLUCOSAMINE-6-PHOSPHATE DEACETYLASE"/>
    <property type="match status" value="1"/>
</dbReference>
<organism evidence="4 5">
    <name type="scientific">Puniceibacterium sediminis</name>
    <dbReference type="NCBI Taxonomy" id="1608407"/>
    <lineage>
        <taxon>Bacteria</taxon>
        <taxon>Pseudomonadati</taxon>
        <taxon>Pseudomonadota</taxon>
        <taxon>Alphaproteobacteria</taxon>
        <taxon>Rhodobacterales</taxon>
        <taxon>Paracoccaceae</taxon>
        <taxon>Puniceibacterium</taxon>
    </lineage>
</organism>
<dbReference type="GO" id="GO:0008448">
    <property type="term" value="F:N-acetylglucosamine-6-phosphate deacetylase activity"/>
    <property type="evidence" value="ECO:0007669"/>
    <property type="project" value="TreeGrafter"/>
</dbReference>
<dbReference type="PIRSF" id="PIRSF038971">
    <property type="entry name" value="PhnM"/>
    <property type="match status" value="1"/>
</dbReference>
<keyword evidence="5" id="KW-1185">Reference proteome</keyword>
<gene>
    <name evidence="4" type="ORF">SAMN06265370_106145</name>
</gene>
<sequence>MTIELTLDGAQVLRPSGWDAGPLAISGGQIVDNSVGRRVDLSGYLVLPGIVDAHGDGFERHMAPRRGALREASHGVVACAAELAANGITTGVLAQFFSWEGGMRGPDFAEHVFASVIDVAPSLPVDLRLQLRLETHLLDDYARAEAAIKRFGITYVVFNDHLPHDRLSEGRMPPRLTGQALKGGRNPEDHFRMLLDLEARTAEVPEATTTLAERLAASGVRLGSHDDHDAGVRQVWRSRGALVSEFPETLSAAAEAHGAGEPVVLGAPNLVRGASHKGNVSALELVQAGCIDALASDYHYPSPARAAWRLVELGVCDAATAWSLVSAGPARVLGLTDRGQLESGQRADIVVMDPETHRVVATLAAGQVAYLSGNVAARFLA</sequence>
<dbReference type="RefSeq" id="WP_089270159.1">
    <property type="nucleotide sequence ID" value="NZ_FZNN01000006.1"/>
</dbReference>
<dbReference type="Pfam" id="PF07969">
    <property type="entry name" value="Amidohydro_3"/>
    <property type="match status" value="1"/>
</dbReference>
<dbReference type="EMBL" id="FZNN01000006">
    <property type="protein sequence ID" value="SNR47605.1"/>
    <property type="molecule type" value="Genomic_DNA"/>
</dbReference>
<dbReference type="PANTHER" id="PTHR11113:SF14">
    <property type="entry name" value="N-ACETYLGLUCOSAMINE-6-PHOSPHATE DEACETYLASE"/>
    <property type="match status" value="1"/>
</dbReference>
<comment type="similarity">
    <text evidence="1">Belongs to the metallo-dependent hydrolases superfamily. NagA family.</text>
</comment>
<dbReference type="NCBIfam" id="NF011987">
    <property type="entry name" value="PRK15446.2-3"/>
    <property type="match status" value="1"/>
</dbReference>
<evidence type="ECO:0000256" key="1">
    <source>
        <dbReference type="ARBA" id="ARBA00010716"/>
    </source>
</evidence>
<dbReference type="SUPFAM" id="SSF51338">
    <property type="entry name" value="Composite domain of metallo-dependent hydrolases"/>
    <property type="match status" value="1"/>
</dbReference>
<dbReference type="Gene3D" id="3.20.20.140">
    <property type="entry name" value="Metal-dependent hydrolases"/>
    <property type="match status" value="1"/>
</dbReference>
<dbReference type="Proteomes" id="UP000198417">
    <property type="component" value="Unassembled WGS sequence"/>
</dbReference>
<name>A0A238WM22_9RHOB</name>
<evidence type="ECO:0000313" key="4">
    <source>
        <dbReference type="EMBL" id="SNR47605.1"/>
    </source>
</evidence>
<dbReference type="GO" id="GO:0019700">
    <property type="term" value="P:organic phosphonate catabolic process"/>
    <property type="evidence" value="ECO:0007669"/>
    <property type="project" value="InterPro"/>
</dbReference>
<accession>A0A238WM22</accession>
<keyword evidence="2" id="KW-0378">Hydrolase</keyword>
<dbReference type="InterPro" id="IPR011059">
    <property type="entry name" value="Metal-dep_hydrolase_composite"/>
</dbReference>
<protein>
    <submittedName>
        <fullName evidence="4">Alpha-D-ribose 1-methylphosphonate 5-triphosphate diphosphatase</fullName>
    </submittedName>
</protein>
<dbReference type="AlphaFoldDB" id="A0A238WM22"/>
<dbReference type="InterPro" id="IPR012696">
    <property type="entry name" value="PhnM"/>
</dbReference>
<dbReference type="InterPro" id="IPR032466">
    <property type="entry name" value="Metal_Hydrolase"/>
</dbReference>
<evidence type="ECO:0000256" key="2">
    <source>
        <dbReference type="ARBA" id="ARBA00022801"/>
    </source>
</evidence>